<evidence type="ECO:0000256" key="2">
    <source>
        <dbReference type="SAM" id="Phobius"/>
    </source>
</evidence>
<gene>
    <name evidence="3" type="ORF">POTOM_045627</name>
</gene>
<comment type="caution">
    <text evidence="3">The sequence shown here is derived from an EMBL/GenBank/DDBJ whole genome shotgun (WGS) entry which is preliminary data.</text>
</comment>
<sequence>MGVRGVRRRGKEKKKRREGEKTKIERGREEVISPNHQHPVPRRGRLREFRLAQEMLSAFHNVGGDMKQLLQIVDDGQVVDIKGISERSLIKHLNKLFISLNLKENGDMVFLLPPNVRPSLDVVGPLIQACAEPKEQQLDHSFPSNDVESITPDTEHKQETNDNNVAMPSSRDDASAPRRRVIGFEMPSAELLAATAKLTEAQAELSSEEELEEDTELLIGPAPPAIVAEAPSANEVERLEEVVFVILTKQFMDWSFFLGIIFGLKVSGHSVIIRFPLVQK</sequence>
<dbReference type="PANTHER" id="PTHR47422">
    <property type="entry name" value="DNAJ HEAT SHOCK N-TERMINAL DOMAIN-CONTAINING PROTEIN"/>
    <property type="match status" value="1"/>
</dbReference>
<feature type="compositionally biased region" description="Polar residues" evidence="1">
    <location>
        <begin position="142"/>
        <end position="152"/>
    </location>
</feature>
<proteinExistence type="predicted"/>
<accession>A0A8X7YH94</accession>
<organism evidence="3 4">
    <name type="scientific">Populus tomentosa</name>
    <name type="common">Chinese white poplar</name>
    <dbReference type="NCBI Taxonomy" id="118781"/>
    <lineage>
        <taxon>Eukaryota</taxon>
        <taxon>Viridiplantae</taxon>
        <taxon>Streptophyta</taxon>
        <taxon>Embryophyta</taxon>
        <taxon>Tracheophyta</taxon>
        <taxon>Spermatophyta</taxon>
        <taxon>Magnoliopsida</taxon>
        <taxon>eudicotyledons</taxon>
        <taxon>Gunneridae</taxon>
        <taxon>Pentapetalae</taxon>
        <taxon>rosids</taxon>
        <taxon>fabids</taxon>
        <taxon>Malpighiales</taxon>
        <taxon>Salicaceae</taxon>
        <taxon>Saliceae</taxon>
        <taxon>Populus</taxon>
    </lineage>
</organism>
<dbReference type="PANTHER" id="PTHR47422:SF1">
    <property type="entry name" value="DNAJ HEAT SHOCK N-TERMINAL DOMAIN-CONTAINING PROTEIN"/>
    <property type="match status" value="1"/>
</dbReference>
<evidence type="ECO:0000313" key="3">
    <source>
        <dbReference type="EMBL" id="KAG6751109.1"/>
    </source>
</evidence>
<dbReference type="OrthoDB" id="342454at2759"/>
<feature type="region of interest" description="Disordered" evidence="1">
    <location>
        <begin position="1"/>
        <end position="28"/>
    </location>
</feature>
<dbReference type="AlphaFoldDB" id="A0A8X7YH94"/>
<keyword evidence="2" id="KW-0472">Membrane</keyword>
<reference evidence="3" key="1">
    <citation type="journal article" date="2020" name="bioRxiv">
        <title>Hybrid origin of Populus tomentosa Carr. identified through genome sequencing and phylogenomic analysis.</title>
        <authorList>
            <person name="An X."/>
            <person name="Gao K."/>
            <person name="Chen Z."/>
            <person name="Li J."/>
            <person name="Yang X."/>
            <person name="Yang X."/>
            <person name="Zhou J."/>
            <person name="Guo T."/>
            <person name="Zhao T."/>
            <person name="Huang S."/>
            <person name="Miao D."/>
            <person name="Khan W.U."/>
            <person name="Rao P."/>
            <person name="Ye M."/>
            <person name="Lei B."/>
            <person name="Liao W."/>
            <person name="Wang J."/>
            <person name="Ji L."/>
            <person name="Li Y."/>
            <person name="Guo B."/>
            <person name="Mustafa N.S."/>
            <person name="Li S."/>
            <person name="Yun Q."/>
            <person name="Keller S.R."/>
            <person name="Mao J."/>
            <person name="Zhang R."/>
            <person name="Strauss S.H."/>
        </authorList>
    </citation>
    <scope>NUCLEOTIDE SEQUENCE</scope>
    <source>
        <strain evidence="3">GM15</strain>
        <tissue evidence="3">Leaf</tissue>
    </source>
</reference>
<feature type="compositionally biased region" description="Basic and acidic residues" evidence="1">
    <location>
        <begin position="17"/>
        <end position="28"/>
    </location>
</feature>
<feature type="transmembrane region" description="Helical" evidence="2">
    <location>
        <begin position="256"/>
        <end position="277"/>
    </location>
</feature>
<name>A0A8X7YH94_POPTO</name>
<feature type="region of interest" description="Disordered" evidence="1">
    <location>
        <begin position="134"/>
        <end position="175"/>
    </location>
</feature>
<keyword evidence="2" id="KW-1133">Transmembrane helix</keyword>
<dbReference type="EMBL" id="JAAWWB010000026">
    <property type="protein sequence ID" value="KAG6751109.1"/>
    <property type="molecule type" value="Genomic_DNA"/>
</dbReference>
<evidence type="ECO:0000256" key="1">
    <source>
        <dbReference type="SAM" id="MobiDB-lite"/>
    </source>
</evidence>
<evidence type="ECO:0000313" key="4">
    <source>
        <dbReference type="Proteomes" id="UP000886885"/>
    </source>
</evidence>
<dbReference type="Proteomes" id="UP000886885">
    <property type="component" value="Chromosome 13D"/>
</dbReference>
<keyword evidence="2" id="KW-0812">Transmembrane</keyword>
<keyword evidence="4" id="KW-1185">Reference proteome</keyword>
<protein>
    <submittedName>
        <fullName evidence="3">Uncharacterized protein</fullName>
    </submittedName>
</protein>
<feature type="compositionally biased region" description="Basic residues" evidence="1">
    <location>
        <begin position="1"/>
        <end position="16"/>
    </location>
</feature>